<organism evidence="2 3">
    <name type="scientific">Prunus dulcis</name>
    <name type="common">Almond</name>
    <name type="synonym">Amygdalus dulcis</name>
    <dbReference type="NCBI Taxonomy" id="3755"/>
    <lineage>
        <taxon>Eukaryota</taxon>
        <taxon>Viridiplantae</taxon>
        <taxon>Streptophyta</taxon>
        <taxon>Embryophyta</taxon>
        <taxon>Tracheophyta</taxon>
        <taxon>Spermatophyta</taxon>
        <taxon>Magnoliopsida</taxon>
        <taxon>eudicotyledons</taxon>
        <taxon>Gunneridae</taxon>
        <taxon>Pentapetalae</taxon>
        <taxon>rosids</taxon>
        <taxon>fabids</taxon>
        <taxon>Rosales</taxon>
        <taxon>Rosaceae</taxon>
        <taxon>Amygdaloideae</taxon>
        <taxon>Amygdaleae</taxon>
        <taxon>Prunus</taxon>
    </lineage>
</organism>
<evidence type="ECO:0000313" key="3">
    <source>
        <dbReference type="Proteomes" id="UP001054821"/>
    </source>
</evidence>
<evidence type="ECO:0000256" key="1">
    <source>
        <dbReference type="SAM" id="MobiDB-lite"/>
    </source>
</evidence>
<name>A0AAD4W8G3_PRUDU</name>
<protein>
    <submittedName>
        <fullName evidence="2">Uncharacterized protein</fullName>
    </submittedName>
</protein>
<comment type="caution">
    <text evidence="2">The sequence shown here is derived from an EMBL/GenBank/DDBJ whole genome shotgun (WGS) entry which is preliminary data.</text>
</comment>
<dbReference type="Proteomes" id="UP001054821">
    <property type="component" value="Chromosome 3"/>
</dbReference>
<feature type="compositionally biased region" description="Polar residues" evidence="1">
    <location>
        <begin position="36"/>
        <end position="46"/>
    </location>
</feature>
<proteinExistence type="predicted"/>
<sequence>MRAESSRGSTGRAQIFPMDNAQPLGPTLPAYPALHQPNSEPSPLTTSHVSTIQTFWSFDPLSLFPENQSTRQLVMLSVK</sequence>
<keyword evidence="3" id="KW-1185">Reference proteome</keyword>
<feature type="compositionally biased region" description="Polar residues" evidence="1">
    <location>
        <begin position="1"/>
        <end position="12"/>
    </location>
</feature>
<evidence type="ECO:0000313" key="2">
    <source>
        <dbReference type="EMBL" id="KAI5337501.1"/>
    </source>
</evidence>
<dbReference type="EMBL" id="JAJFAZ020000003">
    <property type="protein sequence ID" value="KAI5337501.1"/>
    <property type="molecule type" value="Genomic_DNA"/>
</dbReference>
<dbReference type="AlphaFoldDB" id="A0AAD4W8G3"/>
<reference evidence="2 3" key="1">
    <citation type="journal article" date="2022" name="G3 (Bethesda)">
        <title>Whole-genome sequence and methylome profiling of the almond [Prunus dulcis (Mill.) D.A. Webb] cultivar 'Nonpareil'.</title>
        <authorList>
            <person name="D'Amico-Willman K.M."/>
            <person name="Ouma W.Z."/>
            <person name="Meulia T."/>
            <person name="Sideli G.M."/>
            <person name="Gradziel T.M."/>
            <person name="Fresnedo-Ramirez J."/>
        </authorList>
    </citation>
    <scope>NUCLEOTIDE SEQUENCE [LARGE SCALE GENOMIC DNA]</scope>
    <source>
        <strain evidence="2">Clone GOH B32 T37-40</strain>
    </source>
</reference>
<accession>A0AAD4W8G3</accession>
<feature type="region of interest" description="Disordered" evidence="1">
    <location>
        <begin position="1"/>
        <end position="46"/>
    </location>
</feature>
<gene>
    <name evidence="2" type="ORF">L3X38_016772</name>
</gene>